<feature type="transmembrane region" description="Helical" evidence="1">
    <location>
        <begin position="407"/>
        <end position="430"/>
    </location>
</feature>
<protein>
    <submittedName>
        <fullName evidence="2">Uncharacterized protein</fullName>
    </submittedName>
</protein>
<feature type="transmembrane region" description="Helical" evidence="1">
    <location>
        <begin position="935"/>
        <end position="958"/>
    </location>
</feature>
<reference evidence="2 3" key="1">
    <citation type="submission" date="2015-04" db="EMBL/GenBank/DDBJ databases">
        <title>Complete genome sequence of Schizopora paradoxa KUC8140, a cosmopolitan wood degrader in East Asia.</title>
        <authorList>
            <consortium name="DOE Joint Genome Institute"/>
            <person name="Min B."/>
            <person name="Park H."/>
            <person name="Jang Y."/>
            <person name="Kim J.-J."/>
            <person name="Kim K.H."/>
            <person name="Pangilinan J."/>
            <person name="Lipzen A."/>
            <person name="Riley R."/>
            <person name="Grigoriev I.V."/>
            <person name="Spatafora J.W."/>
            <person name="Choi I.-G."/>
        </authorList>
    </citation>
    <scope>NUCLEOTIDE SEQUENCE [LARGE SCALE GENOMIC DNA]</scope>
    <source>
        <strain evidence="2 3">KUC8140</strain>
    </source>
</reference>
<accession>A0A0H2R7N1</accession>
<sequence>MLAFLLGATTLMVIHHIFYMHLNKKRIDPGSTDLPALLTNQKAVNFIGTTIAHGARILFAMTIGVSFTQMFWETLRSQTNTIAQVDALHRCGQSPFSLSAHQAARVSFKLYTTALAASATSLVVVLSPGSLTISPDFQQKNCVVPTVPESVATLQLAPDLVGTITMASFITNAVLSNSYIPPLQVDLISTCGIGFSTCSYNVSFYGPALDCMDVTNKTNFTSFLAPEVGSNQTAIWQVGVNSDSMGMTVLSRDEEKGSLQATSCGVFGAIYDATVILERSTQAQVQVQNVVYGSSPINLSISTHQQFAAIYVLSILGGVTGSCFIDPNGPPGCILGSFLVSTSTNNYTFSDTPQHFLTSLIQNASISLLSGNIYYGISNNSATNLEYVNTICYSPITVYVYNPTHLLLVYGSMLAITLLVTFLGGCLIVCNGVEQDLAIMVLLKMTLNDSMICLGKETCLDNFRRTRIQLFGYSQEQQKLLIVTNGTFMEINKNTRDKLGSRNSYSLEVDECSVYRKIIKAIQFKMVAFISMAIIAMALNHFYYRYLNGKAPSSSLQHLNLDKWMPNQTIVSIVGNGLIYTGQTFLVIAITTSCNQVFWHALRQGGYTISKLNSAMQVQINPLSWSIVSALQAFKPVSMLVLLAASMPLLSIFAPGSIKISSNFEEVTNCIVLAPSNLSALVVNKTLYDADFGNKGGLSNIFTLGTYLLPIINDTCNADAHCSYDLQFMGPGFDCKITATSNNYSSFSQFGEGTSLFDVAIRPQTSNNLSIGISAQTWDVKLSRYQAADCVGVIRQYTISVSNTNVPAINVTKSQIMSIVHANTSQLHNFAEFYLHDQINLLNISVAKIQDGQISFVASSFPPAGGFGSMQLDGNITWSTNLADSLEEFSQNATLSILSGQILTYNPGIPDILENVTTTCTSVFTAYKYTPNQLFLIYGMGILVAILCTIWGSTTIWLNGTEESIDFSRMLRAILNGRMYSAKDILDGDTVIKADKTPEGALAPINL</sequence>
<dbReference type="PANTHER" id="PTHR35041">
    <property type="entry name" value="MEDIATOR OF RNA POLYMERASE II TRANSCRIPTION SUBUNIT 1"/>
    <property type="match status" value="1"/>
</dbReference>
<dbReference type="Proteomes" id="UP000053477">
    <property type="component" value="Unassembled WGS sequence"/>
</dbReference>
<keyword evidence="1" id="KW-0812">Transmembrane</keyword>
<evidence type="ECO:0000313" key="2">
    <source>
        <dbReference type="EMBL" id="KLO07367.1"/>
    </source>
</evidence>
<name>A0A0H2R7N1_9AGAM</name>
<proteinExistence type="predicted"/>
<feature type="transmembrane region" description="Helical" evidence="1">
    <location>
        <begin position="526"/>
        <end position="544"/>
    </location>
</feature>
<keyword evidence="1" id="KW-1133">Transmembrane helix</keyword>
<dbReference type="AlphaFoldDB" id="A0A0H2R7N1"/>
<dbReference type="OrthoDB" id="5322539at2759"/>
<dbReference type="PANTHER" id="PTHR35041:SF6">
    <property type="entry name" value="FORMYLMETHIONINE DEFORMYLASE-LIKE PROTEIN-RELATED"/>
    <property type="match status" value="1"/>
</dbReference>
<evidence type="ECO:0000313" key="3">
    <source>
        <dbReference type="Proteomes" id="UP000053477"/>
    </source>
</evidence>
<keyword evidence="3" id="KW-1185">Reference proteome</keyword>
<keyword evidence="1" id="KW-0472">Membrane</keyword>
<dbReference type="InParanoid" id="A0A0H2R7N1"/>
<dbReference type="EMBL" id="KQ086143">
    <property type="protein sequence ID" value="KLO07367.1"/>
    <property type="molecule type" value="Genomic_DNA"/>
</dbReference>
<evidence type="ECO:0000256" key="1">
    <source>
        <dbReference type="SAM" id="Phobius"/>
    </source>
</evidence>
<organism evidence="2 3">
    <name type="scientific">Schizopora paradoxa</name>
    <dbReference type="NCBI Taxonomy" id="27342"/>
    <lineage>
        <taxon>Eukaryota</taxon>
        <taxon>Fungi</taxon>
        <taxon>Dikarya</taxon>
        <taxon>Basidiomycota</taxon>
        <taxon>Agaricomycotina</taxon>
        <taxon>Agaricomycetes</taxon>
        <taxon>Hymenochaetales</taxon>
        <taxon>Schizoporaceae</taxon>
        <taxon>Schizopora</taxon>
    </lineage>
</organism>
<dbReference type="STRING" id="27342.A0A0H2R7N1"/>
<gene>
    <name evidence="2" type="ORF">SCHPADRAFT_945335</name>
</gene>